<dbReference type="Pfam" id="PF01842">
    <property type="entry name" value="ACT"/>
    <property type="match status" value="1"/>
</dbReference>
<evidence type="ECO:0000313" key="24">
    <source>
        <dbReference type="Proteomes" id="UP000599578"/>
    </source>
</evidence>
<comment type="catalytic activity">
    <reaction evidence="1">
        <text>chorismate = prephenate</text>
        <dbReference type="Rhea" id="RHEA:13897"/>
        <dbReference type="ChEBI" id="CHEBI:29748"/>
        <dbReference type="ChEBI" id="CHEBI:29934"/>
        <dbReference type="EC" id="5.4.99.5"/>
    </reaction>
</comment>
<evidence type="ECO:0000256" key="19">
    <source>
        <dbReference type="SAM" id="Coils"/>
    </source>
</evidence>
<gene>
    <name evidence="23" type="ORF">GCM10011348_24590</name>
</gene>
<keyword evidence="14" id="KW-0456">Lyase</keyword>
<dbReference type="InterPro" id="IPR002912">
    <property type="entry name" value="ACT_dom"/>
</dbReference>
<dbReference type="GO" id="GO:0005737">
    <property type="term" value="C:cytoplasm"/>
    <property type="evidence" value="ECO:0007669"/>
    <property type="project" value="UniProtKB-SubCell"/>
</dbReference>
<dbReference type="InterPro" id="IPR010957">
    <property type="entry name" value="G/b/e-P-prot_chorismate_mutase"/>
</dbReference>
<dbReference type="InterPro" id="IPR001086">
    <property type="entry name" value="Preph_deHydtase"/>
</dbReference>
<comment type="caution">
    <text evidence="23">The sequence shown here is derived from an EMBL/GenBank/DDBJ whole genome shotgun (WGS) entry which is preliminary data.</text>
</comment>
<comment type="pathway">
    <text evidence="5">Metabolic intermediate biosynthesis; prephenate biosynthesis; prephenate from chorismate: step 1/1.</text>
</comment>
<evidence type="ECO:0000259" key="22">
    <source>
        <dbReference type="PROSITE" id="PS51671"/>
    </source>
</evidence>
<evidence type="ECO:0000256" key="13">
    <source>
        <dbReference type="ARBA" id="ARBA00023235"/>
    </source>
</evidence>
<evidence type="ECO:0000256" key="14">
    <source>
        <dbReference type="ARBA" id="ARBA00023239"/>
    </source>
</evidence>
<dbReference type="Pfam" id="PF00800">
    <property type="entry name" value="PDT"/>
    <property type="match status" value="1"/>
</dbReference>
<sequence>MNMSDQEKELRVLRDQIDQIDQQIQSLLNQRALCAQQVAEVKQKHQGQGDAVFYRPEREAQVLRRVMARNSGPLPAQDVARLFREIMSVCLALEQPMRIAFLGPEGTFTQQAAVKHFGLSAITAPLGTLDEVFREVEAGTAHYGVVPVENSNEGMVNHTLDLFGRFQLSIVGEVELKIHHHLLMKAGADRHHVTRIYATQQALAQCRRWLDAHYPSVERITVATNADAARQASADAEVGLGAAIGTELAIELYPLQVAVRNVEDQAESSSRFLILGRQEVGPSGKDKTSLLICAHDKPGALYELLAPFRARGISLTRIETRTLSGPWNMVFYIDFEGHVADPEVQALIKELESESVELKLLGSYPQAVL</sequence>
<accession>A0A918DUM0</accession>
<dbReference type="NCBIfam" id="TIGR01807">
    <property type="entry name" value="CM_P2"/>
    <property type="match status" value="1"/>
</dbReference>
<protein>
    <recommendedName>
        <fullName evidence="8">Bifunctional chorismate mutase/prephenate dehydratase</fullName>
        <ecNumber evidence="7">4.2.1.51</ecNumber>
        <ecNumber evidence="6">5.4.99.5</ecNumber>
    </recommendedName>
    <alternativeName>
        <fullName evidence="17">Chorismate mutase-prephenate dehydratase</fullName>
    </alternativeName>
    <alternativeName>
        <fullName evidence="16">p-protein</fullName>
    </alternativeName>
</protein>
<dbReference type="FunFam" id="3.40.190.10:FF:000029">
    <property type="entry name" value="Chorismate mutase/Prephenate dehydratase"/>
    <property type="match status" value="1"/>
</dbReference>
<organism evidence="23 24">
    <name type="scientific">Marinobacterium nitratireducens</name>
    <dbReference type="NCBI Taxonomy" id="518897"/>
    <lineage>
        <taxon>Bacteria</taxon>
        <taxon>Pseudomonadati</taxon>
        <taxon>Pseudomonadota</taxon>
        <taxon>Gammaproteobacteria</taxon>
        <taxon>Oceanospirillales</taxon>
        <taxon>Oceanospirillaceae</taxon>
        <taxon>Marinobacterium</taxon>
    </lineage>
</organism>
<feature type="coiled-coil region" evidence="19">
    <location>
        <begin position="3"/>
        <end position="30"/>
    </location>
</feature>
<dbReference type="Pfam" id="PF01817">
    <property type="entry name" value="CM_2"/>
    <property type="match status" value="1"/>
</dbReference>
<evidence type="ECO:0000256" key="7">
    <source>
        <dbReference type="ARBA" id="ARBA00013147"/>
    </source>
</evidence>
<dbReference type="PANTHER" id="PTHR21022">
    <property type="entry name" value="PREPHENATE DEHYDRATASE P PROTEIN"/>
    <property type="match status" value="1"/>
</dbReference>
<dbReference type="InterPro" id="IPR008242">
    <property type="entry name" value="Chor_mutase/pphenate_deHydtase"/>
</dbReference>
<evidence type="ECO:0000256" key="9">
    <source>
        <dbReference type="ARBA" id="ARBA00022490"/>
    </source>
</evidence>
<evidence type="ECO:0000256" key="18">
    <source>
        <dbReference type="ARBA" id="ARBA00047848"/>
    </source>
</evidence>
<evidence type="ECO:0000256" key="11">
    <source>
        <dbReference type="ARBA" id="ARBA00023141"/>
    </source>
</evidence>
<proteinExistence type="predicted"/>
<keyword evidence="24" id="KW-1185">Reference proteome</keyword>
<evidence type="ECO:0000259" key="21">
    <source>
        <dbReference type="PROSITE" id="PS51171"/>
    </source>
</evidence>
<keyword evidence="9" id="KW-0963">Cytoplasm</keyword>
<keyword evidence="10" id="KW-0028">Amino-acid biosynthesis</keyword>
<dbReference type="InterPro" id="IPR045865">
    <property type="entry name" value="ACT-like_dom_sf"/>
</dbReference>
<feature type="domain" description="Chorismate mutase" evidence="20">
    <location>
        <begin position="4"/>
        <end position="98"/>
    </location>
</feature>
<evidence type="ECO:0000256" key="12">
    <source>
        <dbReference type="ARBA" id="ARBA00023222"/>
    </source>
</evidence>
<dbReference type="SUPFAM" id="SSF55021">
    <property type="entry name" value="ACT-like"/>
    <property type="match status" value="1"/>
</dbReference>
<dbReference type="InterPro" id="IPR036979">
    <property type="entry name" value="CM_dom_sf"/>
</dbReference>
<dbReference type="GO" id="GO:0004664">
    <property type="term" value="F:prephenate dehydratase activity"/>
    <property type="evidence" value="ECO:0007669"/>
    <property type="project" value="UniProtKB-EC"/>
</dbReference>
<evidence type="ECO:0000256" key="6">
    <source>
        <dbReference type="ARBA" id="ARBA00012404"/>
    </source>
</evidence>
<feature type="domain" description="Prephenate dehydratase" evidence="21">
    <location>
        <begin position="98"/>
        <end position="277"/>
    </location>
</feature>
<dbReference type="GO" id="GO:0046417">
    <property type="term" value="P:chorismate metabolic process"/>
    <property type="evidence" value="ECO:0007669"/>
    <property type="project" value="InterPro"/>
</dbReference>
<dbReference type="InterPro" id="IPR036263">
    <property type="entry name" value="Chorismate_II_sf"/>
</dbReference>
<dbReference type="SUPFAM" id="SSF53850">
    <property type="entry name" value="Periplasmic binding protein-like II"/>
    <property type="match status" value="1"/>
</dbReference>
<dbReference type="NCBIfam" id="NF008865">
    <property type="entry name" value="PRK11898.1"/>
    <property type="match status" value="1"/>
</dbReference>
<comment type="catalytic activity">
    <reaction evidence="18">
        <text>prephenate + H(+) = 3-phenylpyruvate + CO2 + H2O</text>
        <dbReference type="Rhea" id="RHEA:21648"/>
        <dbReference type="ChEBI" id="CHEBI:15377"/>
        <dbReference type="ChEBI" id="CHEBI:15378"/>
        <dbReference type="ChEBI" id="CHEBI:16526"/>
        <dbReference type="ChEBI" id="CHEBI:18005"/>
        <dbReference type="ChEBI" id="CHEBI:29934"/>
        <dbReference type="EC" id="4.2.1.51"/>
    </reaction>
</comment>
<dbReference type="SUPFAM" id="SSF48600">
    <property type="entry name" value="Chorismate mutase II"/>
    <property type="match status" value="1"/>
</dbReference>
<dbReference type="SMART" id="SM00830">
    <property type="entry name" value="CM_2"/>
    <property type="match status" value="1"/>
</dbReference>
<dbReference type="GO" id="GO:0004106">
    <property type="term" value="F:chorismate mutase activity"/>
    <property type="evidence" value="ECO:0007669"/>
    <property type="project" value="UniProtKB-EC"/>
</dbReference>
<dbReference type="PANTHER" id="PTHR21022:SF19">
    <property type="entry name" value="PREPHENATE DEHYDRATASE-RELATED"/>
    <property type="match status" value="1"/>
</dbReference>
<evidence type="ECO:0000256" key="17">
    <source>
        <dbReference type="ARBA" id="ARBA00031520"/>
    </source>
</evidence>
<evidence type="ECO:0000256" key="2">
    <source>
        <dbReference type="ARBA" id="ARBA00002364"/>
    </source>
</evidence>
<dbReference type="AlphaFoldDB" id="A0A918DUM0"/>
<keyword evidence="19" id="KW-0175">Coiled coil</keyword>
<evidence type="ECO:0000256" key="1">
    <source>
        <dbReference type="ARBA" id="ARBA00000824"/>
    </source>
</evidence>
<dbReference type="CDD" id="cd13630">
    <property type="entry name" value="PBP2_PDT_1"/>
    <property type="match status" value="1"/>
</dbReference>
<keyword evidence="12" id="KW-0584">Phenylalanine biosynthesis</keyword>
<dbReference type="PROSITE" id="PS51171">
    <property type="entry name" value="PREPHENATE_DEHYDR_3"/>
    <property type="match status" value="1"/>
</dbReference>
<dbReference type="PIRSF" id="PIRSF001500">
    <property type="entry name" value="Chor_mut_pdt_Ppr"/>
    <property type="match status" value="1"/>
</dbReference>
<evidence type="ECO:0000256" key="16">
    <source>
        <dbReference type="ARBA" id="ARBA00031175"/>
    </source>
</evidence>
<evidence type="ECO:0000256" key="8">
    <source>
        <dbReference type="ARBA" id="ARBA00014401"/>
    </source>
</evidence>
<dbReference type="Gene3D" id="3.40.190.10">
    <property type="entry name" value="Periplasmic binding protein-like II"/>
    <property type="match status" value="2"/>
</dbReference>
<dbReference type="EC" id="5.4.99.5" evidence="6"/>
<evidence type="ECO:0000256" key="4">
    <source>
        <dbReference type="ARBA" id="ARBA00004741"/>
    </source>
</evidence>
<evidence type="ECO:0000256" key="15">
    <source>
        <dbReference type="ARBA" id="ARBA00023268"/>
    </source>
</evidence>
<dbReference type="Gene3D" id="1.20.59.10">
    <property type="entry name" value="Chorismate mutase"/>
    <property type="match status" value="1"/>
</dbReference>
<dbReference type="EC" id="4.2.1.51" evidence="7"/>
<dbReference type="Gene3D" id="3.30.70.260">
    <property type="match status" value="1"/>
</dbReference>
<evidence type="ECO:0000256" key="10">
    <source>
        <dbReference type="ARBA" id="ARBA00022605"/>
    </source>
</evidence>
<dbReference type="PROSITE" id="PS51671">
    <property type="entry name" value="ACT"/>
    <property type="match status" value="1"/>
</dbReference>
<evidence type="ECO:0000256" key="5">
    <source>
        <dbReference type="ARBA" id="ARBA00004817"/>
    </source>
</evidence>
<dbReference type="InterPro" id="IPR002701">
    <property type="entry name" value="CM_II_prokaryot"/>
</dbReference>
<evidence type="ECO:0000259" key="20">
    <source>
        <dbReference type="PROSITE" id="PS51168"/>
    </source>
</evidence>
<name>A0A918DUM0_9GAMM</name>
<dbReference type="GO" id="GO:0009094">
    <property type="term" value="P:L-phenylalanine biosynthetic process"/>
    <property type="evidence" value="ECO:0007669"/>
    <property type="project" value="UniProtKB-KW"/>
</dbReference>
<dbReference type="CDD" id="cd04905">
    <property type="entry name" value="ACT_CM-PDT"/>
    <property type="match status" value="1"/>
</dbReference>
<keyword evidence="15" id="KW-0511">Multifunctional enzyme</keyword>
<feature type="domain" description="ACT" evidence="22">
    <location>
        <begin position="289"/>
        <end position="365"/>
    </location>
</feature>
<dbReference type="PROSITE" id="PS51168">
    <property type="entry name" value="CHORISMATE_MUT_2"/>
    <property type="match status" value="1"/>
</dbReference>
<evidence type="ECO:0000256" key="3">
    <source>
        <dbReference type="ARBA" id="ARBA00004496"/>
    </source>
</evidence>
<dbReference type="EMBL" id="BMLT01000005">
    <property type="protein sequence ID" value="GGO82664.1"/>
    <property type="molecule type" value="Genomic_DNA"/>
</dbReference>
<comment type="function">
    <text evidence="2">Catalyzes the Claisen rearrangement of chorismate to prephenate and the decarboxylation/dehydration of prephenate to phenylpyruvate.</text>
</comment>
<reference evidence="23 24" key="1">
    <citation type="journal article" date="2014" name="Int. J. Syst. Evol. Microbiol.">
        <title>Complete genome sequence of Corynebacterium casei LMG S-19264T (=DSM 44701T), isolated from a smear-ripened cheese.</title>
        <authorList>
            <consortium name="US DOE Joint Genome Institute (JGI-PGF)"/>
            <person name="Walter F."/>
            <person name="Albersmeier A."/>
            <person name="Kalinowski J."/>
            <person name="Ruckert C."/>
        </authorList>
    </citation>
    <scope>NUCLEOTIDE SEQUENCE [LARGE SCALE GENOMIC DNA]</scope>
    <source>
        <strain evidence="23 24">CGMCC 1.7286</strain>
    </source>
</reference>
<comment type="subcellular location">
    <subcellularLocation>
        <location evidence="3">Cytoplasm</location>
    </subcellularLocation>
</comment>
<comment type="pathway">
    <text evidence="4">Amino-acid biosynthesis; L-phenylalanine biosynthesis; phenylpyruvate from prephenate: step 1/1.</text>
</comment>
<dbReference type="Proteomes" id="UP000599578">
    <property type="component" value="Unassembled WGS sequence"/>
</dbReference>
<evidence type="ECO:0000313" key="23">
    <source>
        <dbReference type="EMBL" id="GGO82664.1"/>
    </source>
</evidence>
<keyword evidence="13" id="KW-0413">Isomerase</keyword>
<keyword evidence="11" id="KW-0057">Aromatic amino acid biosynthesis</keyword>